<reference evidence="4 5" key="1">
    <citation type="submission" date="2019-09" db="EMBL/GenBank/DDBJ databases">
        <authorList>
            <person name="Ou C."/>
        </authorList>
    </citation>
    <scope>NUCLEOTIDE SEQUENCE [LARGE SCALE GENOMIC DNA]</scope>
    <source>
        <strain evidence="4">S2</strain>
        <tissue evidence="4">Leaf</tissue>
    </source>
</reference>
<dbReference type="EMBL" id="SMOL01000236">
    <property type="protein sequence ID" value="KAB2621210.1"/>
    <property type="molecule type" value="Genomic_DNA"/>
</dbReference>
<evidence type="ECO:0000256" key="1">
    <source>
        <dbReference type="ARBA" id="ARBA00009500"/>
    </source>
</evidence>
<dbReference type="CDD" id="cd02043">
    <property type="entry name" value="serpinP_plants"/>
    <property type="match status" value="1"/>
</dbReference>
<comment type="caution">
    <text evidence="4">The sequence shown here is derived from an EMBL/GenBank/DDBJ whole genome shotgun (WGS) entry which is preliminary data.</text>
</comment>
<evidence type="ECO:0000313" key="4">
    <source>
        <dbReference type="EMBL" id="KAB2621210.1"/>
    </source>
</evidence>
<dbReference type="PROSITE" id="PS00284">
    <property type="entry name" value="SERPIN"/>
    <property type="match status" value="1"/>
</dbReference>
<dbReference type="InterPro" id="IPR042185">
    <property type="entry name" value="Serpin_sf_2"/>
</dbReference>
<dbReference type="Proteomes" id="UP000327157">
    <property type="component" value="Unassembled WGS sequence"/>
</dbReference>
<dbReference type="PANTHER" id="PTHR11461:SF211">
    <property type="entry name" value="GH10112P-RELATED"/>
    <property type="match status" value="1"/>
</dbReference>
<protein>
    <submittedName>
        <fullName evidence="4">Serpin-ZX-like</fullName>
    </submittedName>
</protein>
<evidence type="ECO:0000256" key="2">
    <source>
        <dbReference type="RuleBase" id="RU000411"/>
    </source>
</evidence>
<dbReference type="InterPro" id="IPR023795">
    <property type="entry name" value="Serpin_CS"/>
</dbReference>
<keyword evidence="5" id="KW-1185">Reference proteome</keyword>
<dbReference type="Pfam" id="PF00079">
    <property type="entry name" value="Serpin"/>
    <property type="match status" value="1"/>
</dbReference>
<reference evidence="4 5" key="2">
    <citation type="submission" date="2019-11" db="EMBL/GenBank/DDBJ databases">
        <title>A de novo genome assembly of a pear dwarfing rootstock.</title>
        <authorList>
            <person name="Wang F."/>
            <person name="Wang J."/>
            <person name="Li S."/>
            <person name="Zhang Y."/>
            <person name="Fang M."/>
            <person name="Ma L."/>
            <person name="Zhao Y."/>
            <person name="Jiang S."/>
        </authorList>
    </citation>
    <scope>NUCLEOTIDE SEQUENCE [LARGE SCALE GENOMIC DNA]</scope>
    <source>
        <strain evidence="4">S2</strain>
        <tissue evidence="4">Leaf</tissue>
    </source>
</reference>
<dbReference type="InterPro" id="IPR000215">
    <property type="entry name" value="Serpin_fam"/>
</dbReference>
<dbReference type="Gene3D" id="3.30.497.10">
    <property type="entry name" value="Antithrombin, subunit I, domain 2"/>
    <property type="match status" value="2"/>
</dbReference>
<feature type="domain" description="Serpin" evidence="3">
    <location>
        <begin position="16"/>
        <end position="340"/>
    </location>
</feature>
<dbReference type="Gene3D" id="2.30.39.10">
    <property type="entry name" value="Alpha-1-antitrypsin, domain 1"/>
    <property type="match status" value="1"/>
</dbReference>
<dbReference type="InterPro" id="IPR042178">
    <property type="entry name" value="Serpin_sf_1"/>
</dbReference>
<gene>
    <name evidence="4" type="ORF">D8674_039325</name>
</gene>
<accession>A0A5N5H748</accession>
<dbReference type="SMART" id="SM00093">
    <property type="entry name" value="SERPIN"/>
    <property type="match status" value="1"/>
</dbReference>
<evidence type="ECO:0000313" key="5">
    <source>
        <dbReference type="Proteomes" id="UP000327157"/>
    </source>
</evidence>
<dbReference type="GO" id="GO:0005615">
    <property type="term" value="C:extracellular space"/>
    <property type="evidence" value="ECO:0007669"/>
    <property type="project" value="InterPro"/>
</dbReference>
<proteinExistence type="inferred from homology"/>
<dbReference type="OrthoDB" id="664427at2759"/>
<comment type="similarity">
    <text evidence="1 2">Belongs to the serpin family.</text>
</comment>
<organism evidence="4 5">
    <name type="scientific">Pyrus ussuriensis x Pyrus communis</name>
    <dbReference type="NCBI Taxonomy" id="2448454"/>
    <lineage>
        <taxon>Eukaryota</taxon>
        <taxon>Viridiplantae</taxon>
        <taxon>Streptophyta</taxon>
        <taxon>Embryophyta</taxon>
        <taxon>Tracheophyta</taxon>
        <taxon>Spermatophyta</taxon>
        <taxon>Magnoliopsida</taxon>
        <taxon>eudicotyledons</taxon>
        <taxon>Gunneridae</taxon>
        <taxon>Pentapetalae</taxon>
        <taxon>rosids</taxon>
        <taxon>fabids</taxon>
        <taxon>Rosales</taxon>
        <taxon>Rosaceae</taxon>
        <taxon>Amygdaloideae</taxon>
        <taxon>Maleae</taxon>
        <taxon>Pyrus</taxon>
    </lineage>
</organism>
<evidence type="ECO:0000259" key="3">
    <source>
        <dbReference type="SMART" id="SM00093"/>
    </source>
</evidence>
<dbReference type="InterPro" id="IPR023796">
    <property type="entry name" value="Serpin_dom"/>
</dbReference>
<dbReference type="SUPFAM" id="SSF56574">
    <property type="entry name" value="Serpins"/>
    <property type="match status" value="1"/>
</dbReference>
<name>A0A5N5H748_9ROSA</name>
<sequence length="343" mass="38383">MDPKEYSTSNLTDVALKITKHLLMTEGKGKNIVYSPLSIQVVLFLITSESSDQLNSLAAPLVTLVLADGSARGGPCLNFANALWVEESLSIKPSFKEVVDTVYKVLLPGTVKSDSKLIIVNALYFKGVWNDQFDASMTFKQNFYLLDGTKVLAPFMCRSYEDQYVRAFDSFKVAKLEYEPGKDKERQFSMYFLLPNERDGLPALVDRVCSEPGFLDRHLPKTRVEVGAFKIPRFKFSSGFKASKILEDLGLVLPFNGNGDLSEMVESPLREANIIHKSFIEVDEEGTKAAAVSVFAEECGCAQPFEPIKRIHFVADHPFLFLIREEMTGTVQFIGHVLNPLEE</sequence>
<dbReference type="PANTHER" id="PTHR11461">
    <property type="entry name" value="SERINE PROTEASE INHIBITOR, SERPIN"/>
    <property type="match status" value="1"/>
</dbReference>
<dbReference type="AlphaFoldDB" id="A0A5N5H748"/>
<dbReference type="GO" id="GO:0004867">
    <property type="term" value="F:serine-type endopeptidase inhibitor activity"/>
    <property type="evidence" value="ECO:0007669"/>
    <property type="project" value="InterPro"/>
</dbReference>
<dbReference type="InterPro" id="IPR036186">
    <property type="entry name" value="Serpin_sf"/>
</dbReference>